<keyword evidence="1" id="KW-0812">Transmembrane</keyword>
<name>A0A915NA33_MELJA</name>
<accession>A0A915NA33</accession>
<dbReference type="Proteomes" id="UP000887561">
    <property type="component" value="Unplaced"/>
</dbReference>
<evidence type="ECO:0000313" key="3">
    <source>
        <dbReference type="WBParaSite" id="scaffold8378_cov230.g12999"/>
    </source>
</evidence>
<reference evidence="3" key="1">
    <citation type="submission" date="2022-11" db="UniProtKB">
        <authorList>
            <consortium name="WormBaseParasite"/>
        </authorList>
    </citation>
    <scope>IDENTIFICATION</scope>
</reference>
<dbReference type="AlphaFoldDB" id="A0A915NA33"/>
<protein>
    <submittedName>
        <fullName evidence="3">Uncharacterized protein</fullName>
    </submittedName>
</protein>
<evidence type="ECO:0000313" key="2">
    <source>
        <dbReference type="Proteomes" id="UP000887561"/>
    </source>
</evidence>
<keyword evidence="2" id="KW-1185">Reference proteome</keyword>
<proteinExistence type="predicted"/>
<evidence type="ECO:0000256" key="1">
    <source>
        <dbReference type="SAM" id="Phobius"/>
    </source>
</evidence>
<keyword evidence="1" id="KW-1133">Transmembrane helix</keyword>
<keyword evidence="1" id="KW-0472">Membrane</keyword>
<dbReference type="WBParaSite" id="scaffold8378_cov230.g12999">
    <property type="protein sequence ID" value="scaffold8378_cov230.g12999"/>
    <property type="gene ID" value="scaffold8378_cov230.g12999"/>
</dbReference>
<sequence length="228" mass="26183">MCLAITIERHKAVSRPLEQRTRKGQFSLRSIFSCIVFGAFALNFLAVPFERALIDCYEFRSNGFEVRTMIVQRELLCNTCSSIGNALGINKIQNRPITPQIFLNNTELLQHTNLLGNIIESVLIPLARPNSEENDIIEWRDFCRQIDSSASQQQYGIAPIHLIKRLNWINGPPAGVVARAIFPRPSTSQDSFSLVLPTNEKQYLRDEENIENYENEENKRRFSREIVD</sequence>
<feature type="transmembrane region" description="Helical" evidence="1">
    <location>
        <begin position="26"/>
        <end position="46"/>
    </location>
</feature>
<organism evidence="2 3">
    <name type="scientific">Meloidogyne javanica</name>
    <name type="common">Root-knot nematode worm</name>
    <dbReference type="NCBI Taxonomy" id="6303"/>
    <lineage>
        <taxon>Eukaryota</taxon>
        <taxon>Metazoa</taxon>
        <taxon>Ecdysozoa</taxon>
        <taxon>Nematoda</taxon>
        <taxon>Chromadorea</taxon>
        <taxon>Rhabditida</taxon>
        <taxon>Tylenchina</taxon>
        <taxon>Tylenchomorpha</taxon>
        <taxon>Tylenchoidea</taxon>
        <taxon>Meloidogynidae</taxon>
        <taxon>Meloidogyninae</taxon>
        <taxon>Meloidogyne</taxon>
        <taxon>Meloidogyne incognita group</taxon>
    </lineage>
</organism>